<feature type="transmembrane region" description="Helical" evidence="1">
    <location>
        <begin position="221"/>
        <end position="240"/>
    </location>
</feature>
<dbReference type="RefSeq" id="WP_107368823.1">
    <property type="nucleotide sequence ID" value="NZ_CP045927.1"/>
</dbReference>
<evidence type="ECO:0000313" key="2">
    <source>
        <dbReference type="EMBL" id="NJI01738.1"/>
    </source>
</evidence>
<feature type="transmembrane region" description="Helical" evidence="1">
    <location>
        <begin position="174"/>
        <end position="192"/>
    </location>
</feature>
<dbReference type="AlphaFoldDB" id="A0A2T4MIL4"/>
<organism evidence="2 3">
    <name type="scientific">Staphylococcus agnetis</name>
    <dbReference type="NCBI Taxonomy" id="985762"/>
    <lineage>
        <taxon>Bacteria</taxon>
        <taxon>Bacillati</taxon>
        <taxon>Bacillota</taxon>
        <taxon>Bacilli</taxon>
        <taxon>Bacillales</taxon>
        <taxon>Staphylococcaceae</taxon>
        <taxon>Staphylococcus</taxon>
    </lineage>
</organism>
<evidence type="ECO:0000256" key="1">
    <source>
        <dbReference type="SAM" id="Phobius"/>
    </source>
</evidence>
<proteinExistence type="predicted"/>
<keyword evidence="1" id="KW-1133">Transmembrane helix</keyword>
<feature type="transmembrane region" description="Helical" evidence="1">
    <location>
        <begin position="15"/>
        <end position="35"/>
    </location>
</feature>
<keyword evidence="1" id="KW-0472">Membrane</keyword>
<dbReference type="Proteomes" id="UP000646308">
    <property type="component" value="Unassembled WGS sequence"/>
</dbReference>
<reference evidence="2" key="1">
    <citation type="submission" date="2019-11" db="EMBL/GenBank/DDBJ databases">
        <title>Whole genome comparisons of Staphylococcus agnetis isolates from cattle and chickens.</title>
        <authorList>
            <person name="Rhoads D."/>
            <person name="Shwani A."/>
            <person name="Adkins P."/>
            <person name="Calcutt M."/>
            <person name="Middleton J."/>
        </authorList>
    </citation>
    <scope>NUCLEOTIDE SEQUENCE</scope>
    <source>
        <strain evidence="2">1387</strain>
    </source>
</reference>
<feature type="transmembrane region" description="Helical" evidence="1">
    <location>
        <begin position="111"/>
        <end position="134"/>
    </location>
</feature>
<evidence type="ECO:0000313" key="3">
    <source>
        <dbReference type="Proteomes" id="UP000646308"/>
    </source>
</evidence>
<dbReference type="EMBL" id="WMFL01000040">
    <property type="protein sequence ID" value="NJI01738.1"/>
    <property type="molecule type" value="Genomic_DNA"/>
</dbReference>
<sequence>MIRLEFLFWLRSKRFLILLAIFIFSGLTSPLFSYYSNEIINGFGNVNNKIMISNPEWEDLIKSYFKNTSQLVLFISAYIVADRCRLGKDKALQLFYTTRAKNAWRILLPKVIVSLIVTCISSVVGACTTLYVTWVIFDDFVYSLAIKALLIQLCGILIFITWSGLISYWINSPFITAIFIEGLIMSAIFFNFNDEFQTWSPTGLLSPVKILQYETVNYENWIQIISSVIVCFILLGLTFFKPLRKNTKIENGNNRQ</sequence>
<feature type="transmembrane region" description="Helical" evidence="1">
    <location>
        <begin position="140"/>
        <end position="162"/>
    </location>
</feature>
<accession>A0A2T4MIL4</accession>
<gene>
    <name evidence="2" type="ORF">GLV84_02515</name>
</gene>
<dbReference type="GeneID" id="57692594"/>
<keyword evidence="1" id="KW-0812">Transmembrane</keyword>
<name>A0A2T4MIL4_9STAP</name>
<comment type="caution">
    <text evidence="2">The sequence shown here is derived from an EMBL/GenBank/DDBJ whole genome shotgun (WGS) entry which is preliminary data.</text>
</comment>
<protein>
    <submittedName>
        <fullName evidence="2">Uncharacterized protein</fullName>
    </submittedName>
</protein>